<name>A0A382TB00_9ZZZZ</name>
<feature type="compositionally biased region" description="Polar residues" evidence="1">
    <location>
        <begin position="173"/>
        <end position="195"/>
    </location>
</feature>
<evidence type="ECO:0000313" key="3">
    <source>
        <dbReference type="EMBL" id="SVD18972.1"/>
    </source>
</evidence>
<dbReference type="InterPro" id="IPR002861">
    <property type="entry name" value="Reeler_dom"/>
</dbReference>
<feature type="compositionally biased region" description="Low complexity" evidence="1">
    <location>
        <begin position="153"/>
        <end position="168"/>
    </location>
</feature>
<gene>
    <name evidence="3" type="ORF">METZ01_LOCUS371826</name>
</gene>
<evidence type="ECO:0000259" key="2">
    <source>
        <dbReference type="Pfam" id="PF02014"/>
    </source>
</evidence>
<feature type="domain" description="Reelin" evidence="2">
    <location>
        <begin position="91"/>
        <end position="140"/>
    </location>
</feature>
<dbReference type="EMBL" id="UINC01135052">
    <property type="protein sequence ID" value="SVD18972.1"/>
    <property type="molecule type" value="Genomic_DNA"/>
</dbReference>
<protein>
    <recommendedName>
        <fullName evidence="2">Reelin domain-containing protein</fullName>
    </recommendedName>
</protein>
<dbReference type="Gene3D" id="2.60.40.4060">
    <property type="entry name" value="Reeler domain"/>
    <property type="match status" value="1"/>
</dbReference>
<reference evidence="3" key="1">
    <citation type="submission" date="2018-05" db="EMBL/GenBank/DDBJ databases">
        <authorList>
            <person name="Lanie J.A."/>
            <person name="Ng W.-L."/>
            <person name="Kazmierczak K.M."/>
            <person name="Andrzejewski T.M."/>
            <person name="Davidsen T.M."/>
            <person name="Wayne K.J."/>
            <person name="Tettelin H."/>
            <person name="Glass J.I."/>
            <person name="Rusch D."/>
            <person name="Podicherti R."/>
            <person name="Tsui H.-C.T."/>
            <person name="Winkler M.E."/>
        </authorList>
    </citation>
    <scope>NUCLEOTIDE SEQUENCE</scope>
</reference>
<feature type="region of interest" description="Disordered" evidence="1">
    <location>
        <begin position="150"/>
        <end position="195"/>
    </location>
</feature>
<organism evidence="3">
    <name type="scientific">marine metagenome</name>
    <dbReference type="NCBI Taxonomy" id="408172"/>
    <lineage>
        <taxon>unclassified sequences</taxon>
        <taxon>metagenomes</taxon>
        <taxon>ecological metagenomes</taxon>
    </lineage>
</organism>
<accession>A0A382TB00</accession>
<sequence length="195" mass="19505">MDKGYSRQIALLILLLLVFAVPQEAFANSAGKTGSSSTGCGGGSCHGSTNTVTPSLSGLPSSDYTAGAVYSLTIGGSGGTAGTNGGFNLDATHGTFSNPGTNAQIVGGEATHSNSNSRSWTVDWTAPSSGSGDVTFYLSVNFVNGNGASSGDTWGSASWTSSEATSSPPSSPYNQPGSQRDSVFSHSVLELNSGS</sequence>
<dbReference type="Pfam" id="PF02014">
    <property type="entry name" value="Reeler"/>
    <property type="match status" value="1"/>
</dbReference>
<dbReference type="AlphaFoldDB" id="A0A382TB00"/>
<evidence type="ECO:0000256" key="1">
    <source>
        <dbReference type="SAM" id="MobiDB-lite"/>
    </source>
</evidence>
<proteinExistence type="predicted"/>
<feature type="non-terminal residue" evidence="3">
    <location>
        <position position="195"/>
    </location>
</feature>
<dbReference type="InterPro" id="IPR042307">
    <property type="entry name" value="Reeler_sf"/>
</dbReference>
<dbReference type="NCBIfam" id="NF041895">
    <property type="entry name" value="choice_anch_V"/>
    <property type="match status" value="1"/>
</dbReference>